<dbReference type="EMBL" id="QGMJ01001024">
    <property type="protein sequence ID" value="TVY32472.1"/>
    <property type="molecule type" value="Genomic_DNA"/>
</dbReference>
<evidence type="ECO:0000256" key="4">
    <source>
        <dbReference type="ARBA" id="ARBA00023136"/>
    </source>
</evidence>
<feature type="compositionally biased region" description="Polar residues" evidence="5">
    <location>
        <begin position="189"/>
        <end position="203"/>
    </location>
</feature>
<gene>
    <name evidence="8" type="ORF">LSUB1_G007870</name>
</gene>
<dbReference type="GO" id="GO:0016020">
    <property type="term" value="C:membrane"/>
    <property type="evidence" value="ECO:0007669"/>
    <property type="project" value="UniProtKB-SubCell"/>
</dbReference>
<organism evidence="8 9">
    <name type="scientific">Lachnellula subtilissima</name>
    <dbReference type="NCBI Taxonomy" id="602034"/>
    <lineage>
        <taxon>Eukaryota</taxon>
        <taxon>Fungi</taxon>
        <taxon>Dikarya</taxon>
        <taxon>Ascomycota</taxon>
        <taxon>Pezizomycotina</taxon>
        <taxon>Leotiomycetes</taxon>
        <taxon>Helotiales</taxon>
        <taxon>Lachnaceae</taxon>
        <taxon>Lachnellula</taxon>
    </lineage>
</organism>
<dbReference type="OrthoDB" id="5325022at2759"/>
<feature type="region of interest" description="Disordered" evidence="5">
    <location>
        <begin position="179"/>
        <end position="203"/>
    </location>
</feature>
<keyword evidence="9" id="KW-1185">Reference proteome</keyword>
<comment type="caution">
    <text evidence="8">The sequence shown here is derived from an EMBL/GenBank/DDBJ whole genome shotgun (WGS) entry which is preliminary data.</text>
</comment>
<evidence type="ECO:0000256" key="6">
    <source>
        <dbReference type="SAM" id="Phobius"/>
    </source>
</evidence>
<dbReference type="AlphaFoldDB" id="A0A8H8RC61"/>
<proteinExistence type="predicted"/>
<evidence type="ECO:0000256" key="3">
    <source>
        <dbReference type="ARBA" id="ARBA00022989"/>
    </source>
</evidence>
<dbReference type="InterPro" id="IPR008253">
    <property type="entry name" value="Marvel"/>
</dbReference>
<dbReference type="PANTHER" id="PTHR37451">
    <property type="entry name" value="MARVEL DOMAIN"/>
    <property type="match status" value="1"/>
</dbReference>
<comment type="subcellular location">
    <subcellularLocation>
        <location evidence="1">Membrane</location>
        <topology evidence="1">Multi-pass membrane protein</topology>
    </subcellularLocation>
</comment>
<feature type="transmembrane region" description="Helical" evidence="6">
    <location>
        <begin position="147"/>
        <end position="169"/>
    </location>
</feature>
<evidence type="ECO:0000256" key="1">
    <source>
        <dbReference type="ARBA" id="ARBA00004141"/>
    </source>
</evidence>
<accession>A0A8H8RC61</accession>
<evidence type="ECO:0000259" key="7">
    <source>
        <dbReference type="Pfam" id="PF01284"/>
    </source>
</evidence>
<dbReference type="Pfam" id="PF01284">
    <property type="entry name" value="MARVEL"/>
    <property type="match status" value="1"/>
</dbReference>
<dbReference type="PANTHER" id="PTHR37451:SF4">
    <property type="entry name" value="MARVEL DOMAIN-CONTAINING PROTEIN"/>
    <property type="match status" value="1"/>
</dbReference>
<keyword evidence="2 6" id="KW-0812">Transmembrane</keyword>
<feature type="domain" description="MARVEL" evidence="7">
    <location>
        <begin position="13"/>
        <end position="118"/>
    </location>
</feature>
<feature type="transmembrane region" description="Helical" evidence="6">
    <location>
        <begin position="12"/>
        <end position="36"/>
    </location>
</feature>
<keyword evidence="4 6" id="KW-0472">Membrane</keyword>
<evidence type="ECO:0000256" key="2">
    <source>
        <dbReference type="ARBA" id="ARBA00022692"/>
    </source>
</evidence>
<keyword evidence="3 6" id="KW-1133">Transmembrane helix</keyword>
<reference evidence="8 9" key="1">
    <citation type="submission" date="2018-05" db="EMBL/GenBank/DDBJ databases">
        <title>Genome sequencing and assembly of the regulated plant pathogen Lachnellula willkommii and related sister species for the development of diagnostic species identification markers.</title>
        <authorList>
            <person name="Giroux E."/>
            <person name="Bilodeau G."/>
        </authorList>
    </citation>
    <scope>NUCLEOTIDE SEQUENCE [LARGE SCALE GENOMIC DNA]</scope>
    <source>
        <strain evidence="8 9">CBS 197.66</strain>
    </source>
</reference>
<evidence type="ECO:0000313" key="9">
    <source>
        <dbReference type="Proteomes" id="UP000462212"/>
    </source>
</evidence>
<sequence length="250" mass="27994">MAPNVIVVPKWIIILRGIQILLAVIILGISAYGTYWIHFNSWAFAIFTSLVTILIVLYNILTTHTAALKTAYNQWAILGADCVGVIFWLSAMASLAATRATFVIPTTINECVNDGSGGVCDRRIRRDLHLNNVQKREFVATYGYLNLMSAAAGLAAVEMLLITSTLLIFTIHLQRQKHSHPPSPLPSSYNIQNTATNGNKPQELNQISSTSAQKYEPVQQQQYFYSSQEYAPQAYQQQQQPEPYVSQTRW</sequence>
<dbReference type="Proteomes" id="UP000462212">
    <property type="component" value="Unassembled WGS sequence"/>
</dbReference>
<evidence type="ECO:0000313" key="8">
    <source>
        <dbReference type="EMBL" id="TVY32472.1"/>
    </source>
</evidence>
<feature type="transmembrane region" description="Helical" evidence="6">
    <location>
        <begin position="75"/>
        <end position="97"/>
    </location>
</feature>
<feature type="transmembrane region" description="Helical" evidence="6">
    <location>
        <begin position="42"/>
        <end position="63"/>
    </location>
</feature>
<evidence type="ECO:0000256" key="5">
    <source>
        <dbReference type="SAM" id="MobiDB-lite"/>
    </source>
</evidence>
<protein>
    <recommendedName>
        <fullName evidence="7">MARVEL domain-containing protein</fullName>
    </recommendedName>
</protein>
<name>A0A8H8RC61_9HELO</name>